<gene>
    <name evidence="3" type="ORF">GPECTOR_41g704</name>
</gene>
<dbReference type="Gene3D" id="1.10.3970.10">
    <property type="entry name" value="BSD domain"/>
    <property type="match status" value="1"/>
</dbReference>
<dbReference type="Proteomes" id="UP000075714">
    <property type="component" value="Unassembled WGS sequence"/>
</dbReference>
<evidence type="ECO:0000259" key="2">
    <source>
        <dbReference type="PROSITE" id="PS50858"/>
    </source>
</evidence>
<dbReference type="OrthoDB" id="47923at2759"/>
<sequence length="323" mass="32282">MAGPLTSSFICLSGSQGTSSSKGQGSDADELAKYGVTPGLLETISGMTYSTFSDYPLELLPSTNPMGLKPPIPGPGFQLSAWQAKHAMLVLSRGDQLQGLRFALCPKRMTEEMFWVIYFTLVKSLLPPEAFDPNAPSALPRQDSQAGGLGARSRLTSSSSLATEPRTAVMSAASSSKHLSGLPTSTSASALATGAAGAAAVAAAPSPRAAATGTAAGAAAPSPSGATPASHTKARSTSSGSTSDDDDDGGDGDGEDLEALEDDPELAAYLNEALDGGDGGEGEGSDLGSAVDDLDDYINALDAELGDGDGDGGGSGDGDEGKE</sequence>
<dbReference type="InterPro" id="IPR005607">
    <property type="entry name" value="BSD_dom"/>
</dbReference>
<protein>
    <recommendedName>
        <fullName evidence="2">BSD domain-containing protein</fullName>
    </recommendedName>
</protein>
<dbReference type="PANTHER" id="PTHR31923">
    <property type="entry name" value="BSD DOMAIN-CONTAINING PROTEIN"/>
    <property type="match status" value="1"/>
</dbReference>
<dbReference type="Pfam" id="PF03909">
    <property type="entry name" value="BSD"/>
    <property type="match status" value="1"/>
</dbReference>
<feature type="compositionally biased region" description="Low complexity" evidence="1">
    <location>
        <begin position="214"/>
        <end position="230"/>
    </location>
</feature>
<dbReference type="PROSITE" id="PS50858">
    <property type="entry name" value="BSD"/>
    <property type="match status" value="1"/>
</dbReference>
<dbReference type="PANTHER" id="PTHR31923:SF1">
    <property type="entry name" value="BSD DOMAIN-CONTAINING PROTEIN"/>
    <property type="match status" value="1"/>
</dbReference>
<reference evidence="4" key="1">
    <citation type="journal article" date="2016" name="Nat. Commun.">
        <title>The Gonium pectorale genome demonstrates co-option of cell cycle regulation during the evolution of multicellularity.</title>
        <authorList>
            <person name="Hanschen E.R."/>
            <person name="Marriage T.N."/>
            <person name="Ferris P.J."/>
            <person name="Hamaji T."/>
            <person name="Toyoda A."/>
            <person name="Fujiyama A."/>
            <person name="Neme R."/>
            <person name="Noguchi H."/>
            <person name="Minakuchi Y."/>
            <person name="Suzuki M."/>
            <person name="Kawai-Toyooka H."/>
            <person name="Smith D.R."/>
            <person name="Sparks H."/>
            <person name="Anderson J."/>
            <person name="Bakaric R."/>
            <person name="Luria V."/>
            <person name="Karger A."/>
            <person name="Kirschner M.W."/>
            <person name="Durand P.M."/>
            <person name="Michod R.E."/>
            <person name="Nozaki H."/>
            <person name="Olson B.J."/>
        </authorList>
    </citation>
    <scope>NUCLEOTIDE SEQUENCE [LARGE SCALE GENOMIC DNA]</scope>
    <source>
        <strain evidence="4">NIES-2863</strain>
    </source>
</reference>
<proteinExistence type="predicted"/>
<evidence type="ECO:0000256" key="1">
    <source>
        <dbReference type="SAM" id="MobiDB-lite"/>
    </source>
</evidence>
<name>A0A150GA72_GONPE</name>
<dbReference type="EMBL" id="LSYV01000042">
    <property type="protein sequence ID" value="KXZ46739.1"/>
    <property type="molecule type" value="Genomic_DNA"/>
</dbReference>
<keyword evidence="4" id="KW-1185">Reference proteome</keyword>
<evidence type="ECO:0000313" key="3">
    <source>
        <dbReference type="EMBL" id="KXZ46739.1"/>
    </source>
</evidence>
<dbReference type="SMART" id="SM00751">
    <property type="entry name" value="BSD"/>
    <property type="match status" value="1"/>
</dbReference>
<dbReference type="InterPro" id="IPR035925">
    <property type="entry name" value="BSD_dom_sf"/>
</dbReference>
<feature type="compositionally biased region" description="Acidic residues" evidence="1">
    <location>
        <begin position="243"/>
        <end position="265"/>
    </location>
</feature>
<evidence type="ECO:0000313" key="4">
    <source>
        <dbReference type="Proteomes" id="UP000075714"/>
    </source>
</evidence>
<feature type="compositionally biased region" description="Low complexity" evidence="1">
    <location>
        <begin position="151"/>
        <end position="163"/>
    </location>
</feature>
<accession>A0A150GA72</accession>
<dbReference type="SUPFAM" id="SSF140383">
    <property type="entry name" value="BSD domain-like"/>
    <property type="match status" value="1"/>
</dbReference>
<feature type="domain" description="BSD" evidence="2">
    <location>
        <begin position="83"/>
        <end position="126"/>
    </location>
</feature>
<comment type="caution">
    <text evidence="3">The sequence shown here is derived from an EMBL/GenBank/DDBJ whole genome shotgun (WGS) entry which is preliminary data.</text>
</comment>
<dbReference type="AlphaFoldDB" id="A0A150GA72"/>
<organism evidence="3 4">
    <name type="scientific">Gonium pectorale</name>
    <name type="common">Green alga</name>
    <dbReference type="NCBI Taxonomy" id="33097"/>
    <lineage>
        <taxon>Eukaryota</taxon>
        <taxon>Viridiplantae</taxon>
        <taxon>Chlorophyta</taxon>
        <taxon>core chlorophytes</taxon>
        <taxon>Chlorophyceae</taxon>
        <taxon>CS clade</taxon>
        <taxon>Chlamydomonadales</taxon>
        <taxon>Volvocaceae</taxon>
        <taxon>Gonium</taxon>
    </lineage>
</organism>
<feature type="region of interest" description="Disordered" evidence="1">
    <location>
        <begin position="214"/>
        <end position="323"/>
    </location>
</feature>
<feature type="region of interest" description="Disordered" evidence="1">
    <location>
        <begin position="136"/>
        <end position="185"/>
    </location>
</feature>